<dbReference type="Proteomes" id="UP001570511">
    <property type="component" value="Unassembled WGS sequence"/>
</dbReference>
<dbReference type="InterPro" id="IPR058311">
    <property type="entry name" value="DUF7998"/>
</dbReference>
<feature type="domain" description="DUF7998" evidence="2">
    <location>
        <begin position="19"/>
        <end position="167"/>
    </location>
</feature>
<name>A0ABD5MH68_9EURY</name>
<dbReference type="RefSeq" id="WP_372390211.1">
    <property type="nucleotide sequence ID" value="NZ_JBGNYA010000001.1"/>
</dbReference>
<evidence type="ECO:0000313" key="4">
    <source>
        <dbReference type="Proteomes" id="UP001570511"/>
    </source>
</evidence>
<proteinExistence type="predicted"/>
<reference evidence="3 4" key="1">
    <citation type="submission" date="2024-08" db="EMBL/GenBank/DDBJ databases">
        <title>Halobellus sp. MBLA0158 whole genome sequence.</title>
        <authorList>
            <person name="Hwang C.Y."/>
            <person name="Cho E.-S."/>
            <person name="Seo M.-J."/>
        </authorList>
    </citation>
    <scope>NUCLEOTIDE SEQUENCE [LARGE SCALE GENOMIC DNA]</scope>
    <source>
        <strain evidence="3 4">MBLA0158</strain>
    </source>
</reference>
<dbReference type="EMBL" id="JBGNYA010000001">
    <property type="protein sequence ID" value="MFA1611828.1"/>
    <property type="molecule type" value="Genomic_DNA"/>
</dbReference>
<sequence length="206" mass="22363">MVGIPSPFGGSDGGADAAHFDGYDAFVPEHNPEPGPFLEEAAVLDGDAHRAFHRLTREVFEDRGVYDMTFGYNLARLNLDTRHPDAGFRYAAEGDGDALRAEFTPTTEFCPQSHTLAVGAFRAWNGCSERHEYDIVRVRVHPMHHEAESINEELRELEETYRAVGSVPSEPAGGEPAPGRGEGGDFGDLGDLGESEEAGYGPQAPF</sequence>
<keyword evidence="4" id="KW-1185">Reference proteome</keyword>
<gene>
    <name evidence="3" type="ORF">OS889_12510</name>
</gene>
<organism evidence="3 4">
    <name type="scientific">Halobellus rubicundus</name>
    <dbReference type="NCBI Taxonomy" id="2996466"/>
    <lineage>
        <taxon>Archaea</taxon>
        <taxon>Methanobacteriati</taxon>
        <taxon>Methanobacteriota</taxon>
        <taxon>Stenosarchaea group</taxon>
        <taxon>Halobacteria</taxon>
        <taxon>Halobacteriales</taxon>
        <taxon>Haloferacaceae</taxon>
        <taxon>Halobellus</taxon>
    </lineage>
</organism>
<evidence type="ECO:0000259" key="2">
    <source>
        <dbReference type="Pfam" id="PF25979"/>
    </source>
</evidence>
<feature type="compositionally biased region" description="Low complexity" evidence="1">
    <location>
        <begin position="170"/>
        <end position="179"/>
    </location>
</feature>
<dbReference type="AlphaFoldDB" id="A0ABD5MH68"/>
<dbReference type="Pfam" id="PF25979">
    <property type="entry name" value="DUF7998"/>
    <property type="match status" value="1"/>
</dbReference>
<protein>
    <recommendedName>
        <fullName evidence="2">DUF7998 domain-containing protein</fullName>
    </recommendedName>
</protein>
<feature type="region of interest" description="Disordered" evidence="1">
    <location>
        <begin position="165"/>
        <end position="206"/>
    </location>
</feature>
<evidence type="ECO:0000256" key="1">
    <source>
        <dbReference type="SAM" id="MobiDB-lite"/>
    </source>
</evidence>
<comment type="caution">
    <text evidence="3">The sequence shown here is derived from an EMBL/GenBank/DDBJ whole genome shotgun (WGS) entry which is preliminary data.</text>
</comment>
<evidence type="ECO:0000313" key="3">
    <source>
        <dbReference type="EMBL" id="MFA1611828.1"/>
    </source>
</evidence>
<accession>A0ABD5MH68</accession>